<dbReference type="EMBL" id="BK057799">
    <property type="protein sequence ID" value="DAE92351.1"/>
    <property type="molecule type" value="Genomic_DNA"/>
</dbReference>
<accession>A0A8S5RS95</accession>
<protein>
    <submittedName>
        <fullName evidence="1">Tail completion protein</fullName>
    </submittedName>
</protein>
<proteinExistence type="predicted"/>
<name>A0A8S5RS95_9CAUD</name>
<organism evidence="1">
    <name type="scientific">Siphoviridae sp. ctZF426</name>
    <dbReference type="NCBI Taxonomy" id="2827580"/>
    <lineage>
        <taxon>Viruses</taxon>
        <taxon>Duplodnaviria</taxon>
        <taxon>Heunggongvirae</taxon>
        <taxon>Uroviricota</taxon>
        <taxon>Caudoviricetes</taxon>
    </lineage>
</organism>
<evidence type="ECO:0000313" key="1">
    <source>
        <dbReference type="EMBL" id="DAE92351.1"/>
    </source>
</evidence>
<reference evidence="1" key="1">
    <citation type="journal article" date="2021" name="Proc. Natl. Acad. Sci. U.S.A.">
        <title>A Catalog of Tens of Thousands of Viruses from Human Metagenomes Reveals Hidden Associations with Chronic Diseases.</title>
        <authorList>
            <person name="Tisza M.J."/>
            <person name="Buck C.B."/>
        </authorList>
    </citation>
    <scope>NUCLEOTIDE SEQUENCE</scope>
    <source>
        <strain evidence="1">CtZF426</strain>
    </source>
</reference>
<sequence>MGTCALLGWAVTLGLGTVRCTDVVDDRGRAPRDKDLTEDALRLTQDAADLGQMLMCETNASNVSWAPQGPDGGCMSGEWTFDLRVSGCACPPVTP</sequence>